<evidence type="ECO:0000313" key="2">
    <source>
        <dbReference type="EMBL" id="RCJ40043.1"/>
    </source>
</evidence>
<feature type="domain" description="N-acetyltransferase" evidence="1">
    <location>
        <begin position="4"/>
        <end position="155"/>
    </location>
</feature>
<dbReference type="PANTHER" id="PTHR43415">
    <property type="entry name" value="SPERMIDINE N(1)-ACETYLTRANSFERASE"/>
    <property type="match status" value="1"/>
</dbReference>
<dbReference type="AlphaFoldDB" id="A0A367RWF0"/>
<reference evidence="2 3" key="1">
    <citation type="submission" date="2016-04" db="EMBL/GenBank/DDBJ databases">
        <authorList>
            <person name="Evans L.H."/>
            <person name="Alamgir A."/>
            <person name="Owens N."/>
            <person name="Weber N.D."/>
            <person name="Virtaneva K."/>
            <person name="Barbian K."/>
            <person name="Babar A."/>
            <person name="Rosenke K."/>
        </authorList>
    </citation>
    <scope>NUCLEOTIDE SEQUENCE [LARGE SCALE GENOMIC DNA]</scope>
    <source>
        <strain evidence="2">NIES-2108</strain>
    </source>
</reference>
<evidence type="ECO:0000313" key="3">
    <source>
        <dbReference type="Proteomes" id="UP000252085"/>
    </source>
</evidence>
<dbReference type="Pfam" id="PF13302">
    <property type="entry name" value="Acetyltransf_3"/>
    <property type="match status" value="1"/>
</dbReference>
<name>A0A367RWF0_NOSPU</name>
<dbReference type="EMBL" id="LXQE01000085">
    <property type="protein sequence ID" value="RCJ40043.1"/>
    <property type="molecule type" value="Genomic_DNA"/>
</dbReference>
<dbReference type="Gene3D" id="3.40.630.30">
    <property type="match status" value="1"/>
</dbReference>
<comment type="caution">
    <text evidence="2">The sequence shown here is derived from an EMBL/GenBank/DDBJ whole genome shotgun (WGS) entry which is preliminary data.</text>
</comment>
<dbReference type="Proteomes" id="UP000252085">
    <property type="component" value="Unassembled WGS sequence"/>
</dbReference>
<dbReference type="PROSITE" id="PS51186">
    <property type="entry name" value="GNAT"/>
    <property type="match status" value="1"/>
</dbReference>
<evidence type="ECO:0000259" key="1">
    <source>
        <dbReference type="PROSITE" id="PS51186"/>
    </source>
</evidence>
<dbReference type="PANTHER" id="PTHR43415:SF3">
    <property type="entry name" value="GNAT-FAMILY ACETYLTRANSFERASE"/>
    <property type="match status" value="1"/>
</dbReference>
<organism evidence="2 3">
    <name type="scientific">Nostoc punctiforme NIES-2108</name>
    <dbReference type="NCBI Taxonomy" id="1356359"/>
    <lineage>
        <taxon>Bacteria</taxon>
        <taxon>Bacillati</taxon>
        <taxon>Cyanobacteriota</taxon>
        <taxon>Cyanophyceae</taxon>
        <taxon>Nostocales</taxon>
        <taxon>Nostocaceae</taxon>
        <taxon>Nostoc</taxon>
    </lineage>
</organism>
<accession>A0A367RWF0</accession>
<dbReference type="InterPro" id="IPR000182">
    <property type="entry name" value="GNAT_dom"/>
</dbReference>
<gene>
    <name evidence="2" type="ORF">A6769_04865</name>
</gene>
<sequence length="171" mass="19518">MHSLSLRKTQKADLDYVLQAEYDDDNRQYIIPWSYQQHLQAIADSDIVHLIVQTEIKIGYVILAGLLNLNQSIEFRRIVITQKGQGYGKDTVEIIKKLVFETYKAHRLWLDVKEQNHRAQAVYKGAGFVVEGKLRECLKSENGYDSLIIMSVLQPEYEILASAAKNGGFSS</sequence>
<dbReference type="InterPro" id="IPR016181">
    <property type="entry name" value="Acyl_CoA_acyltransferase"/>
</dbReference>
<protein>
    <recommendedName>
        <fullName evidence="1">N-acetyltransferase domain-containing protein</fullName>
    </recommendedName>
</protein>
<proteinExistence type="predicted"/>
<dbReference type="GO" id="GO:0016747">
    <property type="term" value="F:acyltransferase activity, transferring groups other than amino-acyl groups"/>
    <property type="evidence" value="ECO:0007669"/>
    <property type="project" value="InterPro"/>
</dbReference>
<dbReference type="SUPFAM" id="SSF55729">
    <property type="entry name" value="Acyl-CoA N-acyltransferases (Nat)"/>
    <property type="match status" value="1"/>
</dbReference>